<proteinExistence type="inferred from homology"/>
<dbReference type="Gene3D" id="3.40.1350.10">
    <property type="match status" value="1"/>
</dbReference>
<dbReference type="PANTHER" id="PTHR34039:SF1">
    <property type="entry name" value="UPF0102 PROTEIN YRAN"/>
    <property type="match status" value="1"/>
</dbReference>
<reference evidence="3" key="1">
    <citation type="submission" date="2020-07" db="EMBL/GenBank/DDBJ databases">
        <title>Huge and variable diversity of episymbiotic CPR bacteria and DPANN archaea in groundwater ecosystems.</title>
        <authorList>
            <person name="He C.Y."/>
            <person name="Keren R."/>
            <person name="Whittaker M."/>
            <person name="Farag I.F."/>
            <person name="Doudna J."/>
            <person name="Cate J.H.D."/>
            <person name="Banfield J.F."/>
        </authorList>
    </citation>
    <scope>NUCLEOTIDE SEQUENCE</scope>
    <source>
        <strain evidence="3">NC_groundwater_1226_Ag_S-0.1um_59_124</strain>
    </source>
</reference>
<comment type="similarity">
    <text evidence="1 2">Belongs to the UPF0102 family.</text>
</comment>
<dbReference type="PANTHER" id="PTHR34039">
    <property type="entry name" value="UPF0102 PROTEIN YRAN"/>
    <property type="match status" value="1"/>
</dbReference>
<accession>A0A932YYB6</accession>
<dbReference type="HAMAP" id="MF_00048">
    <property type="entry name" value="UPF0102"/>
    <property type="match status" value="1"/>
</dbReference>
<protein>
    <recommendedName>
        <fullName evidence="2">UPF0102 protein HY474_02410</fullName>
    </recommendedName>
</protein>
<dbReference type="Pfam" id="PF02021">
    <property type="entry name" value="UPF0102"/>
    <property type="match status" value="1"/>
</dbReference>
<dbReference type="InterPro" id="IPR011335">
    <property type="entry name" value="Restrct_endonuc-II-like"/>
</dbReference>
<comment type="caution">
    <text evidence="3">The sequence shown here is derived from an EMBL/GenBank/DDBJ whole genome shotgun (WGS) entry which is preliminary data.</text>
</comment>
<name>A0A932YYB6_9BACT</name>
<dbReference type="InterPro" id="IPR011856">
    <property type="entry name" value="tRNA_endonuc-like_dom_sf"/>
</dbReference>
<organism evidence="3 4">
    <name type="scientific">Candidatus Sungiibacteriota bacterium</name>
    <dbReference type="NCBI Taxonomy" id="2750080"/>
    <lineage>
        <taxon>Bacteria</taxon>
        <taxon>Candidatus Sungiibacteriota</taxon>
    </lineage>
</organism>
<dbReference type="GO" id="GO:0003676">
    <property type="term" value="F:nucleic acid binding"/>
    <property type="evidence" value="ECO:0007669"/>
    <property type="project" value="InterPro"/>
</dbReference>
<evidence type="ECO:0000313" key="4">
    <source>
        <dbReference type="Proteomes" id="UP000704960"/>
    </source>
</evidence>
<gene>
    <name evidence="3" type="ORF">HY474_02410</name>
</gene>
<dbReference type="InterPro" id="IPR003509">
    <property type="entry name" value="UPF0102_YraN-like"/>
</dbReference>
<evidence type="ECO:0000256" key="1">
    <source>
        <dbReference type="ARBA" id="ARBA00006738"/>
    </source>
</evidence>
<evidence type="ECO:0000256" key="2">
    <source>
        <dbReference type="HAMAP-Rule" id="MF_00048"/>
    </source>
</evidence>
<dbReference type="SUPFAM" id="SSF52980">
    <property type="entry name" value="Restriction endonuclease-like"/>
    <property type="match status" value="1"/>
</dbReference>
<dbReference type="AlphaFoldDB" id="A0A932YYB6"/>
<dbReference type="EMBL" id="JACQMJ010000008">
    <property type="protein sequence ID" value="MBI4132458.1"/>
    <property type="molecule type" value="Genomic_DNA"/>
</dbReference>
<dbReference type="Proteomes" id="UP000704960">
    <property type="component" value="Unassembled WGS sequence"/>
</dbReference>
<evidence type="ECO:0000313" key="3">
    <source>
        <dbReference type="EMBL" id="MBI4132458.1"/>
    </source>
</evidence>
<sequence>MFHKNRICLSRNQFELISKMSQNSEIGILGEKAAADFVVKHGFKILARNFRKPYGEIDIVAEKDRVIRFIEVKTSKFYPGSAFAPEIRVNARKRRNLKRLCETYLWEAHVSQDQPWQIDVISVILDGTAIRGINFFENAVFERKY</sequence>